<dbReference type="GO" id="GO:0003729">
    <property type="term" value="F:mRNA binding"/>
    <property type="evidence" value="ECO:0007669"/>
    <property type="project" value="InterPro"/>
</dbReference>
<gene>
    <name evidence="4" type="ORF">O3M35_010448</name>
</gene>
<evidence type="ECO:0000313" key="4">
    <source>
        <dbReference type="EMBL" id="KAK9504000.1"/>
    </source>
</evidence>
<feature type="region of interest" description="Disordered" evidence="3">
    <location>
        <begin position="414"/>
        <end position="459"/>
    </location>
</feature>
<reference evidence="4 5" key="1">
    <citation type="submission" date="2022-12" db="EMBL/GenBank/DDBJ databases">
        <title>Chromosome-level genome assembly of true bugs.</title>
        <authorList>
            <person name="Ma L."/>
            <person name="Li H."/>
        </authorList>
    </citation>
    <scope>NUCLEOTIDE SEQUENCE [LARGE SCALE GENOMIC DNA]</scope>
    <source>
        <strain evidence="4">Lab_2022b</strain>
    </source>
</reference>
<feature type="compositionally biased region" description="Polar residues" evidence="3">
    <location>
        <begin position="448"/>
        <end position="458"/>
    </location>
</feature>
<protein>
    <recommendedName>
        <fullName evidence="2">Nuclear cap-binding protein subunit 3</fullName>
    </recommendedName>
</protein>
<feature type="compositionally biased region" description="Basic and acidic residues" evidence="3">
    <location>
        <begin position="437"/>
        <end position="446"/>
    </location>
</feature>
<proteinExistence type="inferred from homology"/>
<organism evidence="4 5">
    <name type="scientific">Rhynocoris fuscipes</name>
    <dbReference type="NCBI Taxonomy" id="488301"/>
    <lineage>
        <taxon>Eukaryota</taxon>
        <taxon>Metazoa</taxon>
        <taxon>Ecdysozoa</taxon>
        <taxon>Arthropoda</taxon>
        <taxon>Hexapoda</taxon>
        <taxon>Insecta</taxon>
        <taxon>Pterygota</taxon>
        <taxon>Neoptera</taxon>
        <taxon>Paraneoptera</taxon>
        <taxon>Hemiptera</taxon>
        <taxon>Heteroptera</taxon>
        <taxon>Panheteroptera</taxon>
        <taxon>Cimicomorpha</taxon>
        <taxon>Reduviidae</taxon>
        <taxon>Harpactorinae</taxon>
        <taxon>Harpactorini</taxon>
        <taxon>Rhynocoris</taxon>
    </lineage>
</organism>
<dbReference type="Gene3D" id="3.30.70.330">
    <property type="match status" value="1"/>
</dbReference>
<comment type="similarity">
    <text evidence="1">Belongs to the NCBP3 family.</text>
</comment>
<dbReference type="AlphaFoldDB" id="A0AAW1D6M7"/>
<feature type="compositionally biased region" description="Acidic residues" evidence="3">
    <location>
        <begin position="301"/>
        <end position="311"/>
    </location>
</feature>
<dbReference type="InterPro" id="IPR012677">
    <property type="entry name" value="Nucleotide-bd_a/b_plait_sf"/>
</dbReference>
<evidence type="ECO:0000313" key="5">
    <source>
        <dbReference type="Proteomes" id="UP001461498"/>
    </source>
</evidence>
<sequence>MMEVSLNSDFNNDMELNDFEDDTEFNNSTGLNEVEDGELVEETHINNFTEEEKKILRAKRFGPVDNVSKPEVQDPKLLKLYRRMKVDDSTRLEALHLHGTDSMKTEDIFALFSGFNPASVEWLSDKTCNVVWLDKESCANALLNCSTRIRGQYPDESDDSEEEESVSIGDIRCALPPGGIWRRSHATQLAPNLFVRFAKYSDRRGYKQNQFLHNGLPRKNFVFLDEGDEVAKKFRPDTGNPWSDLAREWSYYEMRSAAKKHDDRLPGIKDARELIRRVPRIPDVTASISTGSKTRRSYDDNNIDFDDKSDEDEVDSRRIINDRSDRSLIGRGMQADIEEKKILSKKLKMRYKHQSPSSIDLRERLSTKRKLPTYDDGYSDEEISDKFKHCKHKRLKSKRSEEIWIRHESEDSEIEDEPVQSYSSSSNEDLRRKLRKHSESKDEKSSRKGGSSVLTINTKKFIPDTPLQIEIDNDIYFERVNRDN</sequence>
<keyword evidence="5" id="KW-1185">Reference proteome</keyword>
<accession>A0AAW1D6M7</accession>
<name>A0AAW1D6M7_9HEMI</name>
<dbReference type="GO" id="GO:0005634">
    <property type="term" value="C:nucleus"/>
    <property type="evidence" value="ECO:0007669"/>
    <property type="project" value="TreeGrafter"/>
</dbReference>
<dbReference type="GO" id="GO:0000340">
    <property type="term" value="F:RNA 7-methylguanosine cap binding"/>
    <property type="evidence" value="ECO:0007669"/>
    <property type="project" value="InterPro"/>
</dbReference>
<dbReference type="Proteomes" id="UP001461498">
    <property type="component" value="Unassembled WGS sequence"/>
</dbReference>
<evidence type="ECO:0000256" key="1">
    <source>
        <dbReference type="ARBA" id="ARBA00006069"/>
    </source>
</evidence>
<dbReference type="PANTHER" id="PTHR16291">
    <property type="entry name" value="NUCLEAR CAP-BINDING PROTEIN SUBUNIT 3"/>
    <property type="match status" value="1"/>
</dbReference>
<dbReference type="InterPro" id="IPR019416">
    <property type="entry name" value="NCBP3"/>
</dbReference>
<dbReference type="Pfam" id="PF10309">
    <property type="entry name" value="NCBP3"/>
    <property type="match status" value="1"/>
</dbReference>
<dbReference type="PANTHER" id="PTHR16291:SF0">
    <property type="entry name" value="NUCLEAR CAP-BINDING PROTEIN SUBUNIT 3"/>
    <property type="match status" value="1"/>
</dbReference>
<evidence type="ECO:0000256" key="2">
    <source>
        <dbReference type="ARBA" id="ARBA00019876"/>
    </source>
</evidence>
<feature type="region of interest" description="Disordered" evidence="3">
    <location>
        <begin position="286"/>
        <end position="311"/>
    </location>
</feature>
<comment type="caution">
    <text evidence="4">The sequence shown here is derived from an EMBL/GenBank/DDBJ whole genome shotgun (WGS) entry which is preliminary data.</text>
</comment>
<evidence type="ECO:0000256" key="3">
    <source>
        <dbReference type="SAM" id="MobiDB-lite"/>
    </source>
</evidence>
<dbReference type="EMBL" id="JAPXFL010000007">
    <property type="protein sequence ID" value="KAK9504000.1"/>
    <property type="molecule type" value="Genomic_DNA"/>
</dbReference>